<dbReference type="InterPro" id="IPR051448">
    <property type="entry name" value="CdaR-like_regulators"/>
</dbReference>
<evidence type="ECO:0000256" key="1">
    <source>
        <dbReference type="ARBA" id="ARBA00006754"/>
    </source>
</evidence>
<dbReference type="InterPro" id="IPR025736">
    <property type="entry name" value="PucR_C-HTH_dom"/>
</dbReference>
<reference evidence="4 5" key="1">
    <citation type="journal article" date="2019" name="Int. J. Syst. Evol. Microbiol.">
        <title>The Global Catalogue of Microorganisms (GCM) 10K type strain sequencing project: providing services to taxonomists for standard genome sequencing and annotation.</title>
        <authorList>
            <consortium name="The Broad Institute Genomics Platform"/>
            <consortium name="The Broad Institute Genome Sequencing Center for Infectious Disease"/>
            <person name="Wu L."/>
            <person name="Ma J."/>
        </authorList>
    </citation>
    <scope>NUCLEOTIDE SEQUENCE [LARGE SCALE GENOMIC DNA]</scope>
    <source>
        <strain evidence="4 5">JCM 3272</strain>
    </source>
</reference>
<keyword evidence="5" id="KW-1185">Reference proteome</keyword>
<evidence type="ECO:0000313" key="4">
    <source>
        <dbReference type="EMBL" id="GAA2348742.1"/>
    </source>
</evidence>
<comment type="caution">
    <text evidence="4">The sequence shown here is derived from an EMBL/GenBank/DDBJ whole genome shotgun (WGS) entry which is preliminary data.</text>
</comment>
<dbReference type="Proteomes" id="UP001501444">
    <property type="component" value="Unassembled WGS sequence"/>
</dbReference>
<comment type="similarity">
    <text evidence="1">Belongs to the CdaR family.</text>
</comment>
<evidence type="ECO:0000313" key="5">
    <source>
        <dbReference type="Proteomes" id="UP001501444"/>
    </source>
</evidence>
<sequence length="565" mass="58402">MDSFPAVAGTAYRTVMTSPRAVLGRILTDLGSTLVEVVAGRADPARPVTGVLIHDPGDESARLPGAVVLGVGVYGAENVAALVGQARAVGAAALVVRSPVAVEGPVAEAAARHDLPVLGLTPGASWAQVAALLRALLATDEVGTVGRPGEPGGDDPLSGDLFAMANAAAGLVGGPVTVEDRGGRVLAFSSRQEEGDEARIATILDRQVPAEKLRALEQRGDFHNLYRSDGPIYIDDIAGKPRAAIAVRAGGEILGSIWVVVDGPLSEVQDRALRESAKVAALHLLRQRSSADAERRLRADLLATVLEGGAGASQAAARLGLTGQPACVLAVMAVDAGPPVSHVAPAATPADGPDPVSLPDRVAAGDLLAGALALHLSAIHPRAAVAGLGGVTYAVLPTTSAERAQRIAEEFLGRIGSRVPALIGIGRVAAGPTDLRQSRADGDRVLRVLAGGRSRLHVARLSEVYAASLLEDLSDRIAAEKDIPDGPVVRLRAHDARHQTAFTESLAAWLDSFGDVIAAAAAVHVHPNTFRYRLKRIAEVSGIDLSDPNDRFEAMLQLRLGLGER</sequence>
<dbReference type="PANTHER" id="PTHR33744">
    <property type="entry name" value="CARBOHYDRATE DIACID REGULATOR"/>
    <property type="match status" value="1"/>
</dbReference>
<dbReference type="EMBL" id="BAAARV010000027">
    <property type="protein sequence ID" value="GAA2348742.1"/>
    <property type="molecule type" value="Genomic_DNA"/>
</dbReference>
<dbReference type="InterPro" id="IPR042070">
    <property type="entry name" value="PucR_C-HTH_sf"/>
</dbReference>
<feature type="domain" description="CdaR GGDEF-like" evidence="3">
    <location>
        <begin position="312"/>
        <end position="448"/>
    </location>
</feature>
<gene>
    <name evidence="4" type="ORF">GCM10010170_037490</name>
</gene>
<protein>
    <submittedName>
        <fullName evidence="4">Helix-turn-helix domain-containing protein</fullName>
    </submittedName>
</protein>
<accession>A0ABN3GCS4</accession>
<dbReference type="PANTHER" id="PTHR33744:SF17">
    <property type="entry name" value="CONSERVED PROTEIN"/>
    <property type="match status" value="1"/>
</dbReference>
<name>A0ABN3GCS4_9ACTN</name>
<proteinExistence type="inferred from homology"/>
<evidence type="ECO:0000259" key="3">
    <source>
        <dbReference type="Pfam" id="PF17853"/>
    </source>
</evidence>
<feature type="domain" description="PucR C-terminal helix-turn-helix" evidence="2">
    <location>
        <begin position="504"/>
        <end position="560"/>
    </location>
</feature>
<organism evidence="4 5">
    <name type="scientific">Dactylosporangium salmoneum</name>
    <dbReference type="NCBI Taxonomy" id="53361"/>
    <lineage>
        <taxon>Bacteria</taxon>
        <taxon>Bacillati</taxon>
        <taxon>Actinomycetota</taxon>
        <taxon>Actinomycetes</taxon>
        <taxon>Micromonosporales</taxon>
        <taxon>Micromonosporaceae</taxon>
        <taxon>Dactylosporangium</taxon>
    </lineage>
</organism>
<dbReference type="Pfam" id="PF17853">
    <property type="entry name" value="GGDEF_2"/>
    <property type="match status" value="1"/>
</dbReference>
<dbReference type="Pfam" id="PF13556">
    <property type="entry name" value="HTH_30"/>
    <property type="match status" value="1"/>
</dbReference>
<evidence type="ECO:0000259" key="2">
    <source>
        <dbReference type="Pfam" id="PF13556"/>
    </source>
</evidence>
<dbReference type="InterPro" id="IPR041522">
    <property type="entry name" value="CdaR_GGDEF"/>
</dbReference>
<dbReference type="Gene3D" id="1.10.10.2840">
    <property type="entry name" value="PucR C-terminal helix-turn-helix domain"/>
    <property type="match status" value="1"/>
</dbReference>